<name>A0A9Q1CJ48_HOLLE</name>
<feature type="transmembrane region" description="Helical" evidence="1">
    <location>
        <begin position="6"/>
        <end position="22"/>
    </location>
</feature>
<dbReference type="AlphaFoldDB" id="A0A9Q1CJ48"/>
<gene>
    <name evidence="2" type="ORF">HOLleu_04830</name>
</gene>
<comment type="caution">
    <text evidence="2">The sequence shown here is derived from an EMBL/GenBank/DDBJ whole genome shotgun (WGS) entry which is preliminary data.</text>
</comment>
<accession>A0A9Q1CJ48</accession>
<keyword evidence="1" id="KW-1133">Transmembrane helix</keyword>
<organism evidence="2 3">
    <name type="scientific">Holothuria leucospilota</name>
    <name type="common">Black long sea cucumber</name>
    <name type="synonym">Mertensiothuria leucospilota</name>
    <dbReference type="NCBI Taxonomy" id="206669"/>
    <lineage>
        <taxon>Eukaryota</taxon>
        <taxon>Metazoa</taxon>
        <taxon>Echinodermata</taxon>
        <taxon>Eleutherozoa</taxon>
        <taxon>Echinozoa</taxon>
        <taxon>Holothuroidea</taxon>
        <taxon>Aspidochirotacea</taxon>
        <taxon>Aspidochirotida</taxon>
        <taxon>Holothuriidae</taxon>
        <taxon>Holothuria</taxon>
    </lineage>
</organism>
<dbReference type="Proteomes" id="UP001152320">
    <property type="component" value="Chromosome 2"/>
</dbReference>
<proteinExistence type="predicted"/>
<keyword evidence="1" id="KW-0472">Membrane</keyword>
<keyword evidence="3" id="KW-1185">Reference proteome</keyword>
<keyword evidence="1" id="KW-0812">Transmembrane</keyword>
<sequence length="55" mass="6703">MLQNGLDHWSYMRFLIALIIYFRHYKVMFCKVYLISTGLNHVLYVHQMKVNLLQV</sequence>
<evidence type="ECO:0000313" key="3">
    <source>
        <dbReference type="Proteomes" id="UP001152320"/>
    </source>
</evidence>
<evidence type="ECO:0000256" key="1">
    <source>
        <dbReference type="SAM" id="Phobius"/>
    </source>
</evidence>
<dbReference type="EMBL" id="JAIZAY010000002">
    <property type="protein sequence ID" value="KAJ8046218.1"/>
    <property type="molecule type" value="Genomic_DNA"/>
</dbReference>
<reference evidence="2" key="1">
    <citation type="submission" date="2021-10" db="EMBL/GenBank/DDBJ databases">
        <title>Tropical sea cucumber genome reveals ecological adaptation and Cuvierian tubules defense mechanism.</title>
        <authorList>
            <person name="Chen T."/>
        </authorList>
    </citation>
    <scope>NUCLEOTIDE SEQUENCE</scope>
    <source>
        <strain evidence="2">Nanhai2018</strain>
        <tissue evidence="2">Muscle</tissue>
    </source>
</reference>
<protein>
    <submittedName>
        <fullName evidence="2">Uncharacterized protein</fullName>
    </submittedName>
</protein>
<evidence type="ECO:0000313" key="2">
    <source>
        <dbReference type="EMBL" id="KAJ8046218.1"/>
    </source>
</evidence>